<evidence type="ECO:0000256" key="2">
    <source>
        <dbReference type="ARBA" id="ARBA00023125"/>
    </source>
</evidence>
<accession>A0A0B5AWH0</accession>
<reference evidence="5 6" key="1">
    <citation type="submission" date="2014-08" db="EMBL/GenBank/DDBJ databases">
        <title>Complete genome of a marine bacteria Jeotgalibacillus malaysiensis.</title>
        <authorList>
            <person name="Yaakop A.S."/>
            <person name="Chan K.-G."/>
            <person name="Goh K.M."/>
        </authorList>
    </citation>
    <scope>NUCLEOTIDE SEQUENCE [LARGE SCALE GENOMIC DNA]</scope>
    <source>
        <strain evidence="5 6">D5</strain>
    </source>
</reference>
<keyword evidence="6" id="KW-1185">Reference proteome</keyword>
<dbReference type="SUPFAM" id="SSF47413">
    <property type="entry name" value="lambda repressor-like DNA-binding domains"/>
    <property type="match status" value="1"/>
</dbReference>
<keyword evidence="2" id="KW-0238">DNA-binding</keyword>
<dbReference type="InterPro" id="IPR046335">
    <property type="entry name" value="LacI/GalR-like_sensor"/>
</dbReference>
<dbReference type="Proteomes" id="UP000031449">
    <property type="component" value="Chromosome"/>
</dbReference>
<feature type="domain" description="HTH lacI-type" evidence="4">
    <location>
        <begin position="2"/>
        <end position="58"/>
    </location>
</feature>
<dbReference type="Pfam" id="PF00356">
    <property type="entry name" value="LacI"/>
    <property type="match status" value="1"/>
</dbReference>
<name>A0A0B5AWH0_9BACL</name>
<organism evidence="5 6">
    <name type="scientific">Jeotgalibacillus malaysiensis</name>
    <dbReference type="NCBI Taxonomy" id="1508404"/>
    <lineage>
        <taxon>Bacteria</taxon>
        <taxon>Bacillati</taxon>
        <taxon>Bacillota</taxon>
        <taxon>Bacilli</taxon>
        <taxon>Bacillales</taxon>
        <taxon>Caryophanaceae</taxon>
        <taxon>Jeotgalibacillus</taxon>
    </lineage>
</organism>
<dbReference type="GO" id="GO:0003700">
    <property type="term" value="F:DNA-binding transcription factor activity"/>
    <property type="evidence" value="ECO:0007669"/>
    <property type="project" value="TreeGrafter"/>
</dbReference>
<dbReference type="InterPro" id="IPR000843">
    <property type="entry name" value="HTH_LacI"/>
</dbReference>
<dbReference type="Pfam" id="PF13377">
    <property type="entry name" value="Peripla_BP_3"/>
    <property type="match status" value="1"/>
</dbReference>
<dbReference type="OrthoDB" id="9784962at2"/>
<dbReference type="CDD" id="cd01544">
    <property type="entry name" value="PBP1_GalR"/>
    <property type="match status" value="1"/>
</dbReference>
<keyword evidence="1" id="KW-0805">Transcription regulation</keyword>
<dbReference type="AlphaFoldDB" id="A0A0B5AWH0"/>
<dbReference type="EMBL" id="CP009416">
    <property type="protein sequence ID" value="AJD92339.1"/>
    <property type="molecule type" value="Genomic_DNA"/>
</dbReference>
<protein>
    <submittedName>
        <fullName evidence="5">LacI family transcriptional regulator</fullName>
    </submittedName>
</protein>
<keyword evidence="3" id="KW-0804">Transcription</keyword>
<gene>
    <name evidence="5" type="ORF">JMA_30220</name>
</gene>
<dbReference type="Gene3D" id="1.10.260.40">
    <property type="entry name" value="lambda repressor-like DNA-binding domains"/>
    <property type="match status" value="1"/>
</dbReference>
<dbReference type="BioCyc" id="JESP1508404:G14D9-12303-MONOMER"/>
<dbReference type="InterPro" id="IPR010982">
    <property type="entry name" value="Lambda_DNA-bd_dom_sf"/>
</dbReference>
<evidence type="ECO:0000313" key="5">
    <source>
        <dbReference type="EMBL" id="AJD92339.1"/>
    </source>
</evidence>
<dbReference type="SUPFAM" id="SSF53822">
    <property type="entry name" value="Periplasmic binding protein-like I"/>
    <property type="match status" value="1"/>
</dbReference>
<dbReference type="InterPro" id="IPR028082">
    <property type="entry name" value="Peripla_BP_I"/>
</dbReference>
<dbReference type="PROSITE" id="PS00356">
    <property type="entry name" value="HTH_LACI_1"/>
    <property type="match status" value="1"/>
</dbReference>
<evidence type="ECO:0000256" key="3">
    <source>
        <dbReference type="ARBA" id="ARBA00023163"/>
    </source>
</evidence>
<evidence type="ECO:0000313" key="6">
    <source>
        <dbReference type="Proteomes" id="UP000031449"/>
    </source>
</evidence>
<dbReference type="CDD" id="cd01392">
    <property type="entry name" value="HTH_LacI"/>
    <property type="match status" value="1"/>
</dbReference>
<dbReference type="Gene3D" id="3.40.50.2300">
    <property type="match status" value="2"/>
</dbReference>
<evidence type="ECO:0000256" key="1">
    <source>
        <dbReference type="ARBA" id="ARBA00023015"/>
    </source>
</evidence>
<evidence type="ECO:0000259" key="4">
    <source>
        <dbReference type="PROSITE" id="PS50932"/>
    </source>
</evidence>
<proteinExistence type="predicted"/>
<dbReference type="GO" id="GO:0000976">
    <property type="term" value="F:transcription cis-regulatory region binding"/>
    <property type="evidence" value="ECO:0007669"/>
    <property type="project" value="TreeGrafter"/>
</dbReference>
<dbReference type="PROSITE" id="PS50932">
    <property type="entry name" value="HTH_LACI_2"/>
    <property type="match status" value="1"/>
</dbReference>
<dbReference type="SMART" id="SM00354">
    <property type="entry name" value="HTH_LACI"/>
    <property type="match status" value="1"/>
</dbReference>
<dbReference type="HOGENOM" id="CLU_037628_1_2_9"/>
<dbReference type="PRINTS" id="PR00036">
    <property type="entry name" value="HTHLACI"/>
</dbReference>
<dbReference type="PANTHER" id="PTHR30146:SF149">
    <property type="entry name" value="HTH-TYPE TRANSCRIPTIONAL REGULATOR EBGR"/>
    <property type="match status" value="1"/>
</dbReference>
<dbReference type="STRING" id="1508404.JMA_30220"/>
<dbReference type="PANTHER" id="PTHR30146">
    <property type="entry name" value="LACI-RELATED TRANSCRIPTIONAL REPRESSOR"/>
    <property type="match status" value="1"/>
</dbReference>
<dbReference type="KEGG" id="jeo:JMA_30220"/>
<sequence length="335" mass="38123">MATLKDIALKANVSLATVSRVLNKDETLSVAHETKQRILLIADELNYQPGKRKVVKKKTTLRMGLVYWYSKEQEMEDPYYLSVRLGVERTCSERGIEIVKYYKNDLQFRSAGEEKLDGMIAIGKFSISDIDLFKKLTDKLVLVDFTPTSNVDSIVVDFRSAMIDVLRHLIDLGHERIGYIGGHEYVQDNEMIKDERETTFFEYLSLYHTFHPEFIWTGKFTAADGYTLMKEALKLENGPTAFIMGSDSMAIGAMRALHEKGVRVPEQVSVVGFNDIEMSRYLQPSLTTIQVHTEYMGEAAVDLLLEQLTSKRKIAKKVVLPTTLLVRESSGPYKK</sequence>